<evidence type="ECO:0000259" key="9">
    <source>
        <dbReference type="PROSITE" id="PS00794"/>
    </source>
</evidence>
<evidence type="ECO:0000313" key="10">
    <source>
        <dbReference type="EMBL" id="GAA4076007.1"/>
    </source>
</evidence>
<comment type="caution">
    <text evidence="10">The sequence shown here is derived from an EMBL/GenBank/DDBJ whole genome shotgun (WGS) entry which is preliminary data.</text>
</comment>
<dbReference type="Proteomes" id="UP001501734">
    <property type="component" value="Unassembled WGS sequence"/>
</dbReference>
<reference evidence="11" key="1">
    <citation type="journal article" date="2019" name="Int. J. Syst. Evol. Microbiol.">
        <title>The Global Catalogue of Microorganisms (GCM) 10K type strain sequencing project: providing services to taxonomists for standard genome sequencing and annotation.</title>
        <authorList>
            <consortium name="The Broad Institute Genomics Platform"/>
            <consortium name="The Broad Institute Genome Sequencing Center for Infectious Disease"/>
            <person name="Wu L."/>
            <person name="Ma J."/>
        </authorList>
    </citation>
    <scope>NUCLEOTIDE SEQUENCE [LARGE SCALE GENOMIC DNA]</scope>
    <source>
        <strain evidence="11">JCM 17250</strain>
    </source>
</reference>
<keyword evidence="5" id="KW-0547">Nucleotide-binding</keyword>
<dbReference type="PROSITE" id="PS00794">
    <property type="entry name" value="HPPK"/>
    <property type="match status" value="1"/>
</dbReference>
<dbReference type="EC" id="2.7.6.3" evidence="3"/>
<keyword evidence="6" id="KW-0418">Kinase</keyword>
<protein>
    <recommendedName>
        <fullName evidence="3">2-amino-4-hydroxy-6-hydroxymethyldihydropteridine diphosphokinase</fullName>
        <ecNumber evidence="3">2.7.6.3</ecNumber>
    </recommendedName>
</protein>
<keyword evidence="8" id="KW-0289">Folate biosynthesis</keyword>
<comment type="pathway">
    <text evidence="2">Cofactor biosynthesis; tetrahydrofolate biosynthesis; 2-amino-4-hydroxy-6-hydroxymethyl-7,8-dihydropteridine diphosphate from 7,8-dihydroneopterin triphosphate: step 4/4.</text>
</comment>
<evidence type="ECO:0000256" key="5">
    <source>
        <dbReference type="ARBA" id="ARBA00022741"/>
    </source>
</evidence>
<keyword evidence="7" id="KW-0067">ATP-binding</keyword>
<keyword evidence="4" id="KW-0808">Transferase</keyword>
<name>A0ABP7VX52_9BACI</name>
<keyword evidence="11" id="KW-1185">Reference proteome</keyword>
<dbReference type="InterPro" id="IPR035907">
    <property type="entry name" value="Hppk_sf"/>
</dbReference>
<proteinExistence type="predicted"/>
<dbReference type="Pfam" id="PF01288">
    <property type="entry name" value="HPPK"/>
    <property type="match status" value="1"/>
</dbReference>
<evidence type="ECO:0000256" key="2">
    <source>
        <dbReference type="ARBA" id="ARBA00005051"/>
    </source>
</evidence>
<dbReference type="PANTHER" id="PTHR43071:SF1">
    <property type="entry name" value="2-AMINO-4-HYDROXY-6-HYDROXYMETHYLDIHYDROPTERIDINE PYROPHOSPHOKINASE"/>
    <property type="match status" value="1"/>
</dbReference>
<feature type="domain" description="7,8-dihydro-6-hydroxymethylpterin-pyrophosphokinase" evidence="9">
    <location>
        <begin position="88"/>
        <end position="99"/>
    </location>
</feature>
<dbReference type="PANTHER" id="PTHR43071">
    <property type="entry name" value="2-AMINO-4-HYDROXY-6-HYDROXYMETHYLDIHYDROPTERIDINE PYROPHOSPHOKINASE"/>
    <property type="match status" value="1"/>
</dbReference>
<evidence type="ECO:0000256" key="1">
    <source>
        <dbReference type="ARBA" id="ARBA00000198"/>
    </source>
</evidence>
<evidence type="ECO:0000256" key="3">
    <source>
        <dbReference type="ARBA" id="ARBA00013253"/>
    </source>
</evidence>
<dbReference type="EMBL" id="BAABDL010000118">
    <property type="protein sequence ID" value="GAA4076007.1"/>
    <property type="molecule type" value="Genomic_DNA"/>
</dbReference>
<comment type="catalytic activity">
    <reaction evidence="1">
        <text>6-hydroxymethyl-7,8-dihydropterin + ATP = (7,8-dihydropterin-6-yl)methyl diphosphate + AMP + H(+)</text>
        <dbReference type="Rhea" id="RHEA:11412"/>
        <dbReference type="ChEBI" id="CHEBI:15378"/>
        <dbReference type="ChEBI" id="CHEBI:30616"/>
        <dbReference type="ChEBI" id="CHEBI:44841"/>
        <dbReference type="ChEBI" id="CHEBI:72950"/>
        <dbReference type="ChEBI" id="CHEBI:456215"/>
        <dbReference type="EC" id="2.7.6.3"/>
    </reaction>
</comment>
<dbReference type="Gene3D" id="3.30.70.560">
    <property type="entry name" value="7,8-Dihydro-6-hydroxymethylpterin-pyrophosphokinase HPPK"/>
    <property type="match status" value="1"/>
</dbReference>
<evidence type="ECO:0000256" key="8">
    <source>
        <dbReference type="ARBA" id="ARBA00022909"/>
    </source>
</evidence>
<dbReference type="SUPFAM" id="SSF55083">
    <property type="entry name" value="6-hydroxymethyl-7,8-dihydropterin pyrophosphokinase, HPPK"/>
    <property type="match status" value="1"/>
</dbReference>
<sequence>MNKVYIALGSNIAPRVDYLNQAIEAIGQVEQMSVVKQSSIYETEPVGYQDQAKFLNQVIEVETTYSPMEVLLASQSIENKLGRKREVRWGPRTIDLDILLYNHENIMTNQLIVPHPRMDSRAFVLVPLVELNPELVIPTTNQTVSEQLSLIANHEKRGVVKWIKKDGVDESGLIEN</sequence>
<evidence type="ECO:0000256" key="4">
    <source>
        <dbReference type="ARBA" id="ARBA00022679"/>
    </source>
</evidence>
<evidence type="ECO:0000256" key="7">
    <source>
        <dbReference type="ARBA" id="ARBA00022840"/>
    </source>
</evidence>
<evidence type="ECO:0000256" key="6">
    <source>
        <dbReference type="ARBA" id="ARBA00022777"/>
    </source>
</evidence>
<dbReference type="CDD" id="cd00483">
    <property type="entry name" value="HPPK"/>
    <property type="match status" value="1"/>
</dbReference>
<gene>
    <name evidence="10" type="primary">folK</name>
    <name evidence="10" type="ORF">GCM10022410_21120</name>
</gene>
<organism evidence="10 11">
    <name type="scientific">Amphibacillus indicireducens</name>
    <dbReference type="NCBI Taxonomy" id="1076330"/>
    <lineage>
        <taxon>Bacteria</taxon>
        <taxon>Bacillati</taxon>
        <taxon>Bacillota</taxon>
        <taxon>Bacilli</taxon>
        <taxon>Bacillales</taxon>
        <taxon>Bacillaceae</taxon>
        <taxon>Amphibacillus</taxon>
    </lineage>
</organism>
<dbReference type="NCBIfam" id="TIGR01498">
    <property type="entry name" value="folK"/>
    <property type="match status" value="1"/>
</dbReference>
<dbReference type="InterPro" id="IPR000550">
    <property type="entry name" value="Hppk"/>
</dbReference>
<evidence type="ECO:0000313" key="11">
    <source>
        <dbReference type="Proteomes" id="UP001501734"/>
    </source>
</evidence>
<accession>A0ABP7VX52</accession>